<keyword evidence="3" id="KW-1185">Reference proteome</keyword>
<name>A0ABW0SX36_9GAMM</name>
<keyword evidence="1" id="KW-1133">Transmembrane helix</keyword>
<dbReference type="EMBL" id="JBHSNG010000010">
    <property type="protein sequence ID" value="MFC5581606.1"/>
    <property type="molecule type" value="Genomic_DNA"/>
</dbReference>
<dbReference type="Proteomes" id="UP001596111">
    <property type="component" value="Unassembled WGS sequence"/>
</dbReference>
<protein>
    <submittedName>
        <fullName evidence="2">Uncharacterized protein</fullName>
    </submittedName>
</protein>
<feature type="transmembrane region" description="Helical" evidence="1">
    <location>
        <begin position="20"/>
        <end position="52"/>
    </location>
</feature>
<gene>
    <name evidence="2" type="ORF">ACFPPB_10835</name>
</gene>
<reference evidence="3" key="1">
    <citation type="journal article" date="2019" name="Int. J. Syst. Evol. Microbiol.">
        <title>The Global Catalogue of Microorganisms (GCM) 10K type strain sequencing project: providing services to taxonomists for standard genome sequencing and annotation.</title>
        <authorList>
            <consortium name="The Broad Institute Genomics Platform"/>
            <consortium name="The Broad Institute Genome Sequencing Center for Infectious Disease"/>
            <person name="Wu L."/>
            <person name="Ma J."/>
        </authorList>
    </citation>
    <scope>NUCLEOTIDE SEQUENCE [LARGE SCALE GENOMIC DNA]</scope>
    <source>
        <strain evidence="3">CGMCC 1.13587</strain>
    </source>
</reference>
<accession>A0ABW0SX36</accession>
<proteinExistence type="predicted"/>
<keyword evidence="1" id="KW-0472">Membrane</keyword>
<keyword evidence="1" id="KW-0812">Transmembrane</keyword>
<comment type="caution">
    <text evidence="2">The sequence shown here is derived from an EMBL/GenBank/DDBJ whole genome shotgun (WGS) entry which is preliminary data.</text>
</comment>
<dbReference type="RefSeq" id="WP_377326920.1">
    <property type="nucleotide sequence ID" value="NZ_JBHSNG010000010.1"/>
</dbReference>
<evidence type="ECO:0000256" key="1">
    <source>
        <dbReference type="SAM" id="Phobius"/>
    </source>
</evidence>
<evidence type="ECO:0000313" key="3">
    <source>
        <dbReference type="Proteomes" id="UP001596111"/>
    </source>
</evidence>
<organism evidence="2 3">
    <name type="scientific">Rhodanobacter terrae</name>
    <dbReference type="NCBI Taxonomy" id="418647"/>
    <lineage>
        <taxon>Bacteria</taxon>
        <taxon>Pseudomonadati</taxon>
        <taxon>Pseudomonadota</taxon>
        <taxon>Gammaproteobacteria</taxon>
        <taxon>Lysobacterales</taxon>
        <taxon>Rhodanobacteraceae</taxon>
        <taxon>Rhodanobacter</taxon>
    </lineage>
</organism>
<evidence type="ECO:0000313" key="2">
    <source>
        <dbReference type="EMBL" id="MFC5581606.1"/>
    </source>
</evidence>
<sequence length="91" mass="9765">MYFSMPSIRRPRHPLVRALSLLLGVAMIGVLLVFGLVVAGVLLVGGGVLLAVRQWKQVRAPAKPAVPNATHQPAVLEGEFVVIRQGRPVAH</sequence>